<protein>
    <submittedName>
        <fullName evidence="5">Uncharacterized protein</fullName>
    </submittedName>
</protein>
<keyword evidence="3" id="KW-1133">Transmembrane helix</keyword>
<keyword evidence="3" id="KW-0812">Transmembrane</keyword>
<keyword evidence="1" id="KW-0328">Glycosyltransferase</keyword>
<evidence type="ECO:0000313" key="6">
    <source>
        <dbReference type="Proteomes" id="UP000605846"/>
    </source>
</evidence>
<gene>
    <name evidence="5" type="ORF">EC973_006975</name>
</gene>
<sequence length="542" mass="60813">MKWSSITLTAAATFCLATAAQAGELIEDFRTPKNIMFAGLMGGSSHINWVLNIVDELAERGHNVTYLTRDDHARFGKPYPRIKTLSIGPQAKHLSKVAKKISTMSMMQMVKVMMNAMTVNYVEEYHAYIEAYKKNNIDLVICDHFLVACIDAATNANIPFIVSMSMPLAKDASSPYTNDEIFTRFHPTTLEESFATRFYNRIISPFHMMWNANTELKGLAKVRESMGVKNAKGPLDAAWGDSVKIVNTVFGLEPARPRGPLVELVGPIIPRGYTPLTEELQQFLDSHQRVAYIAFGQHAAATTDSLVKIMIALLENIEKGHLDGFMWATVSSTENFPETVTTSSKKTYKVADMFNNVDPHARMVKWAPQYAVLHHPSTVMFVSHGGAGSLHEALFAGKRLAIFPFFGDQPGSAWNVEHNGLGRKFNRFTPQHEMIKVIEDVALDKDGRYQANVERYKALVQIHSRHGVMRGADTVEEITFMHQNGKIPHRYEVARQMSYIKAHNLDLYAVALVILISPFIALYKLTPTIAKKIHLTNKMKKL</sequence>
<organism evidence="5 6">
    <name type="scientific">Apophysomyces ossiformis</name>
    <dbReference type="NCBI Taxonomy" id="679940"/>
    <lineage>
        <taxon>Eukaryota</taxon>
        <taxon>Fungi</taxon>
        <taxon>Fungi incertae sedis</taxon>
        <taxon>Mucoromycota</taxon>
        <taxon>Mucoromycotina</taxon>
        <taxon>Mucoromycetes</taxon>
        <taxon>Mucorales</taxon>
        <taxon>Mucorineae</taxon>
        <taxon>Mucoraceae</taxon>
        <taxon>Apophysomyces</taxon>
    </lineage>
</organism>
<evidence type="ECO:0000313" key="5">
    <source>
        <dbReference type="EMBL" id="KAF7727862.1"/>
    </source>
</evidence>
<dbReference type="CDD" id="cd03784">
    <property type="entry name" value="GT1_Gtf-like"/>
    <property type="match status" value="1"/>
</dbReference>
<accession>A0A8H7EUE7</accession>
<dbReference type="AlphaFoldDB" id="A0A8H7EUE7"/>
<dbReference type="Gene3D" id="3.40.50.2000">
    <property type="entry name" value="Glycogen Phosphorylase B"/>
    <property type="match status" value="2"/>
</dbReference>
<dbReference type="InterPro" id="IPR002213">
    <property type="entry name" value="UDP_glucos_trans"/>
</dbReference>
<name>A0A8H7EUE7_9FUNG</name>
<feature type="transmembrane region" description="Helical" evidence="3">
    <location>
        <begin position="507"/>
        <end position="525"/>
    </location>
</feature>
<comment type="caution">
    <text evidence="5">The sequence shown here is derived from an EMBL/GenBank/DDBJ whole genome shotgun (WGS) entry which is preliminary data.</text>
</comment>
<dbReference type="SUPFAM" id="SSF53756">
    <property type="entry name" value="UDP-Glycosyltransferase/glycogen phosphorylase"/>
    <property type="match status" value="1"/>
</dbReference>
<keyword evidence="3" id="KW-0472">Membrane</keyword>
<proteinExistence type="predicted"/>
<dbReference type="GO" id="GO:0008194">
    <property type="term" value="F:UDP-glycosyltransferase activity"/>
    <property type="evidence" value="ECO:0007669"/>
    <property type="project" value="InterPro"/>
</dbReference>
<dbReference type="OrthoDB" id="5835829at2759"/>
<evidence type="ECO:0000256" key="3">
    <source>
        <dbReference type="SAM" id="Phobius"/>
    </source>
</evidence>
<keyword evidence="2" id="KW-0808">Transferase</keyword>
<dbReference type="EMBL" id="JABAYA010000048">
    <property type="protein sequence ID" value="KAF7727862.1"/>
    <property type="molecule type" value="Genomic_DNA"/>
</dbReference>
<keyword evidence="6" id="KW-1185">Reference proteome</keyword>
<dbReference type="Pfam" id="PF00201">
    <property type="entry name" value="UDPGT"/>
    <property type="match status" value="1"/>
</dbReference>
<dbReference type="Proteomes" id="UP000605846">
    <property type="component" value="Unassembled WGS sequence"/>
</dbReference>
<reference evidence="5" key="1">
    <citation type="submission" date="2020-01" db="EMBL/GenBank/DDBJ databases">
        <title>Genome Sequencing of Three Apophysomyces-Like Fungal Strains Confirms a Novel Fungal Genus in the Mucoromycota with divergent Burkholderia-like Endosymbiotic Bacteria.</title>
        <authorList>
            <person name="Stajich J.E."/>
            <person name="Macias A.M."/>
            <person name="Carter-House D."/>
            <person name="Lovett B."/>
            <person name="Kasson L.R."/>
            <person name="Berry K."/>
            <person name="Grigoriev I."/>
            <person name="Chang Y."/>
            <person name="Spatafora J."/>
            <person name="Kasson M.T."/>
        </authorList>
    </citation>
    <scope>NUCLEOTIDE SEQUENCE</scope>
    <source>
        <strain evidence="5">NRRL A-21654</strain>
    </source>
</reference>
<feature type="chain" id="PRO_5033988516" evidence="4">
    <location>
        <begin position="23"/>
        <end position="542"/>
    </location>
</feature>
<feature type="signal peptide" evidence="4">
    <location>
        <begin position="1"/>
        <end position="22"/>
    </location>
</feature>
<dbReference type="InterPro" id="IPR050271">
    <property type="entry name" value="UDP-glycosyltransferase"/>
</dbReference>
<dbReference type="PANTHER" id="PTHR48043:SF145">
    <property type="entry name" value="FI06409P-RELATED"/>
    <property type="match status" value="1"/>
</dbReference>
<evidence type="ECO:0000256" key="1">
    <source>
        <dbReference type="ARBA" id="ARBA00022676"/>
    </source>
</evidence>
<evidence type="ECO:0000256" key="4">
    <source>
        <dbReference type="SAM" id="SignalP"/>
    </source>
</evidence>
<evidence type="ECO:0000256" key="2">
    <source>
        <dbReference type="ARBA" id="ARBA00022679"/>
    </source>
</evidence>
<dbReference type="PANTHER" id="PTHR48043">
    <property type="entry name" value="EG:EG0003.4 PROTEIN-RELATED"/>
    <property type="match status" value="1"/>
</dbReference>
<keyword evidence="4" id="KW-0732">Signal</keyword>